<dbReference type="InterPro" id="IPR036388">
    <property type="entry name" value="WH-like_DNA-bd_sf"/>
</dbReference>
<dbReference type="PANTHER" id="PTHR43133:SF51">
    <property type="entry name" value="RNA POLYMERASE SIGMA FACTOR"/>
    <property type="match status" value="1"/>
</dbReference>
<accession>A0A7X2H7K3</accession>
<proteinExistence type="inferred from homology"/>
<keyword evidence="3" id="KW-0731">Sigma factor</keyword>
<dbReference type="RefSeq" id="WP_154120510.1">
    <property type="nucleotide sequence ID" value="NZ_WJXB01000007.1"/>
</dbReference>
<keyword evidence="2" id="KW-0805">Transcription regulation</keyword>
<dbReference type="Pfam" id="PF08281">
    <property type="entry name" value="Sigma70_r4_2"/>
    <property type="match status" value="1"/>
</dbReference>
<dbReference type="PANTHER" id="PTHR43133">
    <property type="entry name" value="RNA POLYMERASE ECF-TYPE SIGMA FACTO"/>
    <property type="match status" value="1"/>
</dbReference>
<dbReference type="GO" id="GO:0016987">
    <property type="term" value="F:sigma factor activity"/>
    <property type="evidence" value="ECO:0007669"/>
    <property type="project" value="UniProtKB-KW"/>
</dbReference>
<dbReference type="InterPro" id="IPR014284">
    <property type="entry name" value="RNA_pol_sigma-70_dom"/>
</dbReference>
<comment type="caution">
    <text evidence="7">The sequence shown here is derived from an EMBL/GenBank/DDBJ whole genome shotgun (WGS) entry which is preliminary data.</text>
</comment>
<dbReference type="GO" id="GO:0003677">
    <property type="term" value="F:DNA binding"/>
    <property type="evidence" value="ECO:0007669"/>
    <property type="project" value="InterPro"/>
</dbReference>
<evidence type="ECO:0000313" key="8">
    <source>
        <dbReference type="Proteomes" id="UP000463051"/>
    </source>
</evidence>
<organism evidence="7 8">
    <name type="scientific">Paenibacillus monticola</name>
    <dbReference type="NCBI Taxonomy" id="2666075"/>
    <lineage>
        <taxon>Bacteria</taxon>
        <taxon>Bacillati</taxon>
        <taxon>Bacillota</taxon>
        <taxon>Bacilli</taxon>
        <taxon>Bacillales</taxon>
        <taxon>Paenibacillaceae</taxon>
        <taxon>Paenibacillus</taxon>
    </lineage>
</organism>
<dbReference type="Proteomes" id="UP000463051">
    <property type="component" value="Unassembled WGS sequence"/>
</dbReference>
<protein>
    <submittedName>
        <fullName evidence="7">Sigma-70 family RNA polymerase sigma factor</fullName>
    </submittedName>
</protein>
<evidence type="ECO:0000256" key="3">
    <source>
        <dbReference type="ARBA" id="ARBA00023082"/>
    </source>
</evidence>
<dbReference type="SUPFAM" id="SSF88946">
    <property type="entry name" value="Sigma2 domain of RNA polymerase sigma factors"/>
    <property type="match status" value="1"/>
</dbReference>
<evidence type="ECO:0000259" key="5">
    <source>
        <dbReference type="Pfam" id="PF04542"/>
    </source>
</evidence>
<feature type="domain" description="RNA polymerase sigma-70 region 2" evidence="5">
    <location>
        <begin position="30"/>
        <end position="92"/>
    </location>
</feature>
<dbReference type="Pfam" id="PF04542">
    <property type="entry name" value="Sigma70_r2"/>
    <property type="match status" value="1"/>
</dbReference>
<evidence type="ECO:0000313" key="7">
    <source>
        <dbReference type="EMBL" id="MRN54994.1"/>
    </source>
</evidence>
<sequence>MVGNTLDEVRMANFARMDEETFFERLYFEHRKMYAIAFSYLRTESDALEVVQEASCRAWMKRKRLKDDQAFTPWVIRITINCCMDELRRKKRVFPAEKLVEEAVQEMKSNERIDLERAMKRMKPRYRHAVILKYYQDMTTSQIAEVLNKPEGTIKTWLREGLRQLRKYL</sequence>
<dbReference type="InterPro" id="IPR007627">
    <property type="entry name" value="RNA_pol_sigma70_r2"/>
</dbReference>
<dbReference type="SUPFAM" id="SSF88659">
    <property type="entry name" value="Sigma3 and sigma4 domains of RNA polymerase sigma factors"/>
    <property type="match status" value="1"/>
</dbReference>
<feature type="domain" description="RNA polymerase sigma factor 70 region 4 type 2" evidence="6">
    <location>
        <begin position="114"/>
        <end position="165"/>
    </location>
</feature>
<dbReference type="Gene3D" id="1.10.1740.10">
    <property type="match status" value="1"/>
</dbReference>
<evidence type="ECO:0000256" key="2">
    <source>
        <dbReference type="ARBA" id="ARBA00023015"/>
    </source>
</evidence>
<evidence type="ECO:0000259" key="6">
    <source>
        <dbReference type="Pfam" id="PF08281"/>
    </source>
</evidence>
<dbReference type="GO" id="GO:0006352">
    <property type="term" value="P:DNA-templated transcription initiation"/>
    <property type="evidence" value="ECO:0007669"/>
    <property type="project" value="InterPro"/>
</dbReference>
<reference evidence="7 8" key="1">
    <citation type="submission" date="2019-11" db="EMBL/GenBank/DDBJ databases">
        <title>Paenibacillus monticola sp. nov., a novel PGPR strain isolated from mountain sample in China.</title>
        <authorList>
            <person name="Zhao Q."/>
            <person name="Li H.-P."/>
            <person name="Zhang J.-L."/>
        </authorList>
    </citation>
    <scope>NUCLEOTIDE SEQUENCE [LARGE SCALE GENOMIC DNA]</scope>
    <source>
        <strain evidence="7 8">LC-T2</strain>
    </source>
</reference>
<dbReference type="CDD" id="cd06171">
    <property type="entry name" value="Sigma70_r4"/>
    <property type="match status" value="1"/>
</dbReference>
<dbReference type="InterPro" id="IPR013325">
    <property type="entry name" value="RNA_pol_sigma_r2"/>
</dbReference>
<dbReference type="InterPro" id="IPR039425">
    <property type="entry name" value="RNA_pol_sigma-70-like"/>
</dbReference>
<gene>
    <name evidence="7" type="ORF">GJB61_18615</name>
</gene>
<dbReference type="Gene3D" id="1.10.10.10">
    <property type="entry name" value="Winged helix-like DNA-binding domain superfamily/Winged helix DNA-binding domain"/>
    <property type="match status" value="1"/>
</dbReference>
<evidence type="ECO:0000256" key="1">
    <source>
        <dbReference type="ARBA" id="ARBA00010641"/>
    </source>
</evidence>
<comment type="similarity">
    <text evidence="1">Belongs to the sigma-70 factor family. ECF subfamily.</text>
</comment>
<name>A0A7X2H7K3_9BACL</name>
<evidence type="ECO:0000256" key="4">
    <source>
        <dbReference type="ARBA" id="ARBA00023163"/>
    </source>
</evidence>
<dbReference type="InterPro" id="IPR013324">
    <property type="entry name" value="RNA_pol_sigma_r3/r4-like"/>
</dbReference>
<dbReference type="EMBL" id="WJXB01000007">
    <property type="protein sequence ID" value="MRN54994.1"/>
    <property type="molecule type" value="Genomic_DNA"/>
</dbReference>
<keyword evidence="8" id="KW-1185">Reference proteome</keyword>
<dbReference type="InterPro" id="IPR013249">
    <property type="entry name" value="RNA_pol_sigma70_r4_t2"/>
</dbReference>
<dbReference type="NCBIfam" id="TIGR02937">
    <property type="entry name" value="sigma70-ECF"/>
    <property type="match status" value="1"/>
</dbReference>
<keyword evidence="4" id="KW-0804">Transcription</keyword>
<dbReference type="AlphaFoldDB" id="A0A7X2H7K3"/>